<dbReference type="GO" id="GO:0003676">
    <property type="term" value="F:nucleic acid binding"/>
    <property type="evidence" value="ECO:0007669"/>
    <property type="project" value="InterPro"/>
</dbReference>
<sequence length="285" mass="32436">MALCVILIASIAVGAAAWGREGHRLTCMIAEPFLSSESKAALEELLPGRDLPELCSWADDIRRSYRFRWTGPLHYIDTPDNLCGYDYDRDCHDSRGEKDMCVAGAINNYSRQLETFQEAKLSLHKSYNLTEALLFLAHYVGDIHQPLHVAFTADAGGNGVHVHWFGRKANLHHIWDTEFIDRAKRLYYHDIFRMLRNISMSITENFDAWSRCETDPEACIDSYATESIHTSCRWAYKDALEGTYLEDDYFSSRLPIVEQRLAQGGVRLASILNRIFGAKSSESSI</sequence>
<dbReference type="CDD" id="cd11010">
    <property type="entry name" value="S1-P1_nuclease"/>
    <property type="match status" value="1"/>
</dbReference>
<evidence type="ECO:0000313" key="12">
    <source>
        <dbReference type="EMBL" id="EFJ33450.1"/>
    </source>
</evidence>
<dbReference type="GO" id="GO:0000014">
    <property type="term" value="F:single-stranded DNA endodeoxyribonuclease activity"/>
    <property type="evidence" value="ECO:0007669"/>
    <property type="project" value="UniProtKB-ARBA"/>
</dbReference>
<evidence type="ECO:0000256" key="11">
    <source>
        <dbReference type="SAM" id="SignalP"/>
    </source>
</evidence>
<dbReference type="InterPro" id="IPR003154">
    <property type="entry name" value="S1/P1nuclease"/>
</dbReference>
<dbReference type="KEGG" id="smo:SELMODRAFT_84536"/>
<dbReference type="GO" id="GO:0004521">
    <property type="term" value="F:RNA endonuclease activity"/>
    <property type="evidence" value="ECO:0007669"/>
    <property type="project" value="UniProtKB-ARBA"/>
</dbReference>
<comment type="catalytic activity">
    <reaction evidence="1">
        <text>Endonucleolytic cleavage to 5'-phosphomononucleotide and 5'-phosphooligonucleotide end-products.</text>
        <dbReference type="EC" id="3.1.30.1"/>
    </reaction>
</comment>
<feature type="chain" id="PRO_5003121502" description="Aspergillus nuclease S1" evidence="11">
    <location>
        <begin position="18"/>
        <end position="285"/>
    </location>
</feature>
<dbReference type="SUPFAM" id="SSF48537">
    <property type="entry name" value="Phospholipase C/P1 nuclease"/>
    <property type="match status" value="1"/>
</dbReference>
<keyword evidence="7" id="KW-0255">Endonuclease</keyword>
<evidence type="ECO:0000256" key="4">
    <source>
        <dbReference type="ARBA" id="ARBA00022722"/>
    </source>
</evidence>
<gene>
    <name evidence="12" type="ORF">SELMODRAFT_84536</name>
</gene>
<dbReference type="GO" id="GO:0004519">
    <property type="term" value="F:endonuclease activity"/>
    <property type="evidence" value="ECO:0000318"/>
    <property type="project" value="GO_Central"/>
</dbReference>
<dbReference type="Proteomes" id="UP000001514">
    <property type="component" value="Unassembled WGS sequence"/>
</dbReference>
<dbReference type="STRING" id="88036.D8R4E4"/>
<dbReference type="AlphaFoldDB" id="D8R4E4"/>
<keyword evidence="13" id="KW-1185">Reference proteome</keyword>
<dbReference type="FunCoup" id="D8R4E4">
    <property type="interactions" value="581"/>
</dbReference>
<dbReference type="GO" id="GO:0006308">
    <property type="term" value="P:DNA catabolic process"/>
    <property type="evidence" value="ECO:0007669"/>
    <property type="project" value="InterPro"/>
</dbReference>
<accession>D8R4E4</accession>
<dbReference type="GO" id="GO:0046872">
    <property type="term" value="F:metal ion binding"/>
    <property type="evidence" value="ECO:0007669"/>
    <property type="project" value="UniProtKB-KW"/>
</dbReference>
<evidence type="ECO:0000256" key="3">
    <source>
        <dbReference type="ARBA" id="ARBA00012562"/>
    </source>
</evidence>
<dbReference type="OMA" id="ARESNAW"/>
<evidence type="ECO:0000256" key="7">
    <source>
        <dbReference type="ARBA" id="ARBA00022759"/>
    </source>
</evidence>
<reference evidence="12 13" key="1">
    <citation type="journal article" date="2011" name="Science">
        <title>The Selaginella genome identifies genetic changes associated with the evolution of vascular plants.</title>
        <authorList>
            <person name="Banks J.A."/>
            <person name="Nishiyama T."/>
            <person name="Hasebe M."/>
            <person name="Bowman J.L."/>
            <person name="Gribskov M."/>
            <person name="dePamphilis C."/>
            <person name="Albert V.A."/>
            <person name="Aono N."/>
            <person name="Aoyama T."/>
            <person name="Ambrose B.A."/>
            <person name="Ashton N.W."/>
            <person name="Axtell M.J."/>
            <person name="Barker E."/>
            <person name="Barker M.S."/>
            <person name="Bennetzen J.L."/>
            <person name="Bonawitz N.D."/>
            <person name="Chapple C."/>
            <person name="Cheng C."/>
            <person name="Correa L.G."/>
            <person name="Dacre M."/>
            <person name="DeBarry J."/>
            <person name="Dreyer I."/>
            <person name="Elias M."/>
            <person name="Engstrom E.M."/>
            <person name="Estelle M."/>
            <person name="Feng L."/>
            <person name="Finet C."/>
            <person name="Floyd S.K."/>
            <person name="Frommer W.B."/>
            <person name="Fujita T."/>
            <person name="Gramzow L."/>
            <person name="Gutensohn M."/>
            <person name="Harholt J."/>
            <person name="Hattori M."/>
            <person name="Heyl A."/>
            <person name="Hirai T."/>
            <person name="Hiwatashi Y."/>
            <person name="Ishikawa M."/>
            <person name="Iwata M."/>
            <person name="Karol K.G."/>
            <person name="Koehler B."/>
            <person name="Kolukisaoglu U."/>
            <person name="Kubo M."/>
            <person name="Kurata T."/>
            <person name="Lalonde S."/>
            <person name="Li K."/>
            <person name="Li Y."/>
            <person name="Litt A."/>
            <person name="Lyons E."/>
            <person name="Manning G."/>
            <person name="Maruyama T."/>
            <person name="Michael T.P."/>
            <person name="Mikami K."/>
            <person name="Miyazaki S."/>
            <person name="Morinaga S."/>
            <person name="Murata T."/>
            <person name="Mueller-Roeber B."/>
            <person name="Nelson D.R."/>
            <person name="Obara M."/>
            <person name="Oguri Y."/>
            <person name="Olmstead R.G."/>
            <person name="Onodera N."/>
            <person name="Petersen B.L."/>
            <person name="Pils B."/>
            <person name="Prigge M."/>
            <person name="Rensing S.A."/>
            <person name="Riano-Pachon D.M."/>
            <person name="Roberts A.W."/>
            <person name="Sato Y."/>
            <person name="Scheller H.V."/>
            <person name="Schulz B."/>
            <person name="Schulz C."/>
            <person name="Shakirov E.V."/>
            <person name="Shibagaki N."/>
            <person name="Shinohara N."/>
            <person name="Shippen D.E."/>
            <person name="Soerensen I."/>
            <person name="Sotooka R."/>
            <person name="Sugimoto N."/>
            <person name="Sugita M."/>
            <person name="Sumikawa N."/>
            <person name="Tanurdzic M."/>
            <person name="Theissen G."/>
            <person name="Ulvskov P."/>
            <person name="Wakazuki S."/>
            <person name="Weng J.K."/>
            <person name="Willats W.W."/>
            <person name="Wipf D."/>
            <person name="Wolf P.G."/>
            <person name="Yang L."/>
            <person name="Zimmer A.D."/>
            <person name="Zhu Q."/>
            <person name="Mitros T."/>
            <person name="Hellsten U."/>
            <person name="Loque D."/>
            <person name="Otillar R."/>
            <person name="Salamov A."/>
            <person name="Schmutz J."/>
            <person name="Shapiro H."/>
            <person name="Lindquist E."/>
            <person name="Lucas S."/>
            <person name="Rokhsar D."/>
            <person name="Grigoriev I.V."/>
        </authorList>
    </citation>
    <scope>NUCLEOTIDE SEQUENCE [LARGE SCALE GENOMIC DNA]</scope>
</reference>
<evidence type="ECO:0000256" key="2">
    <source>
        <dbReference type="ARBA" id="ARBA00009547"/>
    </source>
</evidence>
<keyword evidence="10" id="KW-0325">Glycoprotein</keyword>
<keyword evidence="5" id="KW-0479">Metal-binding</keyword>
<organism evidence="13">
    <name type="scientific">Selaginella moellendorffii</name>
    <name type="common">Spikemoss</name>
    <dbReference type="NCBI Taxonomy" id="88036"/>
    <lineage>
        <taxon>Eukaryota</taxon>
        <taxon>Viridiplantae</taxon>
        <taxon>Streptophyta</taxon>
        <taxon>Embryophyta</taxon>
        <taxon>Tracheophyta</taxon>
        <taxon>Lycopodiopsida</taxon>
        <taxon>Selaginellales</taxon>
        <taxon>Selaginellaceae</taxon>
        <taxon>Selaginella</taxon>
    </lineage>
</organism>
<evidence type="ECO:0000256" key="1">
    <source>
        <dbReference type="ARBA" id="ARBA00000245"/>
    </source>
</evidence>
<dbReference type="FunFam" id="1.10.575.10:FF:000002">
    <property type="entry name" value="Endonuclease 2"/>
    <property type="match status" value="1"/>
</dbReference>
<dbReference type="EMBL" id="GL377571">
    <property type="protein sequence ID" value="EFJ33450.1"/>
    <property type="molecule type" value="Genomic_DNA"/>
</dbReference>
<dbReference type="EC" id="3.1.30.1" evidence="3"/>
<keyword evidence="8" id="KW-0378">Hydrolase</keyword>
<feature type="signal peptide" evidence="11">
    <location>
        <begin position="1"/>
        <end position="17"/>
    </location>
</feature>
<dbReference type="eggNOG" id="ENOG502QRXU">
    <property type="taxonomic scope" value="Eukaryota"/>
</dbReference>
<evidence type="ECO:0000256" key="9">
    <source>
        <dbReference type="ARBA" id="ARBA00023157"/>
    </source>
</evidence>
<evidence type="ECO:0000256" key="8">
    <source>
        <dbReference type="ARBA" id="ARBA00022801"/>
    </source>
</evidence>
<dbReference type="HOGENOM" id="CLU_044365_3_0_1"/>
<evidence type="ECO:0000256" key="5">
    <source>
        <dbReference type="ARBA" id="ARBA00022723"/>
    </source>
</evidence>
<name>D8R4E4_SELML</name>
<protein>
    <recommendedName>
        <fullName evidence="3">Aspergillus nuclease S1</fullName>
        <ecNumber evidence="3">3.1.30.1</ecNumber>
    </recommendedName>
</protein>
<evidence type="ECO:0000313" key="13">
    <source>
        <dbReference type="Proteomes" id="UP000001514"/>
    </source>
</evidence>
<dbReference type="Gene3D" id="1.10.575.10">
    <property type="entry name" value="P1 Nuclease"/>
    <property type="match status" value="1"/>
</dbReference>
<evidence type="ECO:0000256" key="6">
    <source>
        <dbReference type="ARBA" id="ARBA00022729"/>
    </source>
</evidence>
<dbReference type="PANTHER" id="PTHR33146:SF26">
    <property type="entry name" value="ENDONUCLEASE 4"/>
    <property type="match status" value="1"/>
</dbReference>
<dbReference type="InterPro" id="IPR008947">
    <property type="entry name" value="PLipase_C/P1_nuclease_dom_sf"/>
</dbReference>
<keyword evidence="4" id="KW-0540">Nuclease</keyword>
<dbReference type="Pfam" id="PF02265">
    <property type="entry name" value="S1-P1_nuclease"/>
    <property type="match status" value="1"/>
</dbReference>
<evidence type="ECO:0000256" key="10">
    <source>
        <dbReference type="ARBA" id="ARBA00023180"/>
    </source>
</evidence>
<keyword evidence="6 11" id="KW-0732">Signal</keyword>
<keyword evidence="9" id="KW-1015">Disulfide bond</keyword>
<dbReference type="Gramene" id="EFJ33450">
    <property type="protein sequence ID" value="EFJ33450"/>
    <property type="gene ID" value="SELMODRAFT_84536"/>
</dbReference>
<proteinExistence type="inferred from homology"/>
<comment type="similarity">
    <text evidence="2">Belongs to the nuclease type I family.</text>
</comment>
<dbReference type="PANTHER" id="PTHR33146">
    <property type="entry name" value="ENDONUCLEASE 4"/>
    <property type="match status" value="1"/>
</dbReference>
<dbReference type="InParanoid" id="D8R4E4"/>